<evidence type="ECO:0000259" key="2">
    <source>
        <dbReference type="Pfam" id="PF04892"/>
    </source>
</evidence>
<organism evidence="3 4">
    <name type="scientific">Microlunatus flavus</name>
    <dbReference type="NCBI Taxonomy" id="1036181"/>
    <lineage>
        <taxon>Bacteria</taxon>
        <taxon>Bacillati</taxon>
        <taxon>Actinomycetota</taxon>
        <taxon>Actinomycetes</taxon>
        <taxon>Propionibacteriales</taxon>
        <taxon>Propionibacteriaceae</taxon>
        <taxon>Microlunatus</taxon>
    </lineage>
</organism>
<accession>A0A1H9GBX2</accession>
<keyword evidence="1" id="KW-0812">Transmembrane</keyword>
<evidence type="ECO:0000256" key="1">
    <source>
        <dbReference type="SAM" id="Phobius"/>
    </source>
</evidence>
<evidence type="ECO:0000313" key="4">
    <source>
        <dbReference type="Proteomes" id="UP000198504"/>
    </source>
</evidence>
<feature type="transmembrane region" description="Helical" evidence="1">
    <location>
        <begin position="106"/>
        <end position="124"/>
    </location>
</feature>
<feature type="transmembrane region" description="Helical" evidence="1">
    <location>
        <begin position="41"/>
        <end position="61"/>
    </location>
</feature>
<feature type="transmembrane region" description="Helical" evidence="1">
    <location>
        <begin position="6"/>
        <end position="29"/>
    </location>
</feature>
<dbReference type="PANTHER" id="PTHR36834:SF1">
    <property type="entry name" value="INTEGRAL MEMBRANE PROTEIN"/>
    <property type="match status" value="1"/>
</dbReference>
<keyword evidence="1" id="KW-0472">Membrane</keyword>
<feature type="domain" description="VanZ-like" evidence="2">
    <location>
        <begin position="49"/>
        <end position="152"/>
    </location>
</feature>
<name>A0A1H9GBX2_9ACTN</name>
<keyword evidence="1" id="KW-1133">Transmembrane helix</keyword>
<sequence>MSQFDLPLRVALVGGLALFAVLLVPVLVVQYRRYGRLSPRRVLAVSAVCVYAVALVAYTFLPLPGGQANCGPSGGARIQLVPFQFLRDIARETAGLGVVGTLTSTVTLQVVFNVALFVPFGLLVRRFGGRSLVMTTALGLLASLAIESTKGTALWGLYDCAYRVADG</sequence>
<dbReference type="RefSeq" id="WP_091179509.1">
    <property type="nucleotide sequence ID" value="NZ_FOFA01000003.1"/>
</dbReference>
<dbReference type="Pfam" id="PF04892">
    <property type="entry name" value="VanZ"/>
    <property type="match status" value="1"/>
</dbReference>
<reference evidence="4" key="1">
    <citation type="submission" date="2016-10" db="EMBL/GenBank/DDBJ databases">
        <authorList>
            <person name="Varghese N."/>
            <person name="Submissions S."/>
        </authorList>
    </citation>
    <scope>NUCLEOTIDE SEQUENCE [LARGE SCALE GENOMIC DNA]</scope>
    <source>
        <strain evidence="4">CGMCC 4.6856</strain>
    </source>
</reference>
<dbReference type="STRING" id="1036181.SAMN05421756_103575"/>
<dbReference type="Proteomes" id="UP000198504">
    <property type="component" value="Unassembled WGS sequence"/>
</dbReference>
<dbReference type="InterPro" id="IPR006976">
    <property type="entry name" value="VanZ-like"/>
</dbReference>
<dbReference type="PANTHER" id="PTHR36834">
    <property type="entry name" value="MEMBRANE PROTEIN-RELATED"/>
    <property type="match status" value="1"/>
</dbReference>
<dbReference type="OrthoDB" id="4822551at2"/>
<proteinExistence type="predicted"/>
<protein>
    <submittedName>
        <fullName evidence="3">VanZ like family protein</fullName>
    </submittedName>
</protein>
<dbReference type="EMBL" id="FOFA01000003">
    <property type="protein sequence ID" value="SEQ47592.1"/>
    <property type="molecule type" value="Genomic_DNA"/>
</dbReference>
<keyword evidence="4" id="KW-1185">Reference proteome</keyword>
<evidence type="ECO:0000313" key="3">
    <source>
        <dbReference type="EMBL" id="SEQ47592.1"/>
    </source>
</evidence>
<gene>
    <name evidence="3" type="ORF">SAMN05421756_103575</name>
</gene>
<dbReference type="InterPro" id="IPR053150">
    <property type="entry name" value="Teicoplanin_resist-assoc"/>
</dbReference>
<dbReference type="AlphaFoldDB" id="A0A1H9GBX2"/>